<feature type="active site" description="Charge relay system" evidence="8 9">
    <location>
        <position position="163"/>
    </location>
</feature>
<evidence type="ECO:0000256" key="9">
    <source>
        <dbReference type="PROSITE-ProRule" id="PRU01240"/>
    </source>
</evidence>
<evidence type="ECO:0000256" key="10">
    <source>
        <dbReference type="RuleBase" id="RU003355"/>
    </source>
</evidence>
<evidence type="ECO:0000256" key="2">
    <source>
        <dbReference type="ARBA" id="ARBA00011073"/>
    </source>
</evidence>
<feature type="domain" description="Peptidase S8/S53" evidence="12">
    <location>
        <begin position="154"/>
        <end position="633"/>
    </location>
</feature>
<comment type="similarity">
    <text evidence="2 9 10">Belongs to the peptidase S8 family.</text>
</comment>
<dbReference type="Pfam" id="PF00082">
    <property type="entry name" value="Peptidase_S8"/>
    <property type="match status" value="1"/>
</dbReference>
<evidence type="ECO:0000256" key="1">
    <source>
        <dbReference type="ARBA" id="ARBA00004613"/>
    </source>
</evidence>
<dbReference type="GO" id="GO:0006508">
    <property type="term" value="P:proteolysis"/>
    <property type="evidence" value="ECO:0007669"/>
    <property type="project" value="UniProtKB-KW"/>
</dbReference>
<dbReference type="CDD" id="cd04852">
    <property type="entry name" value="Peptidases_S8_3"/>
    <property type="match status" value="1"/>
</dbReference>
<name>A0A8T2V8N9_CERRI</name>
<dbReference type="CDD" id="cd02120">
    <property type="entry name" value="PA_subtilisin_like"/>
    <property type="match status" value="1"/>
</dbReference>
<dbReference type="Gene3D" id="3.50.30.30">
    <property type="match status" value="1"/>
</dbReference>
<reference evidence="15" key="1">
    <citation type="submission" date="2021-08" db="EMBL/GenBank/DDBJ databases">
        <title>WGS assembly of Ceratopteris richardii.</title>
        <authorList>
            <person name="Marchant D.B."/>
            <person name="Chen G."/>
            <person name="Jenkins J."/>
            <person name="Shu S."/>
            <person name="Leebens-Mack J."/>
            <person name="Grimwood J."/>
            <person name="Schmutz J."/>
            <person name="Soltis P."/>
            <person name="Soltis D."/>
            <person name="Chen Z.-H."/>
        </authorList>
    </citation>
    <scope>NUCLEOTIDE SEQUENCE</scope>
    <source>
        <strain evidence="15">Whitten #5841</strain>
        <tissue evidence="15">Leaf</tissue>
    </source>
</reference>
<evidence type="ECO:0000256" key="3">
    <source>
        <dbReference type="ARBA" id="ARBA00022670"/>
    </source>
</evidence>
<evidence type="ECO:0000256" key="11">
    <source>
        <dbReference type="SAM" id="SignalP"/>
    </source>
</evidence>
<dbReference type="GO" id="GO:0004252">
    <property type="term" value="F:serine-type endopeptidase activity"/>
    <property type="evidence" value="ECO:0007669"/>
    <property type="project" value="UniProtKB-UniRule"/>
</dbReference>
<keyword evidence="6 9" id="KW-0720">Serine protease</keyword>
<dbReference type="InterPro" id="IPR023828">
    <property type="entry name" value="Peptidase_S8_Ser-AS"/>
</dbReference>
<dbReference type="InterPro" id="IPR036852">
    <property type="entry name" value="Peptidase_S8/S53_dom_sf"/>
</dbReference>
<evidence type="ECO:0000256" key="7">
    <source>
        <dbReference type="ARBA" id="ARBA00023180"/>
    </source>
</evidence>
<dbReference type="SUPFAM" id="SSF52743">
    <property type="entry name" value="Subtilisin-like"/>
    <property type="match status" value="1"/>
</dbReference>
<dbReference type="InterPro" id="IPR023827">
    <property type="entry name" value="Peptidase_S8_Asp-AS"/>
</dbReference>
<dbReference type="AlphaFoldDB" id="A0A8T2V8N9"/>
<keyword evidence="5 9" id="KW-0378">Hydrolase</keyword>
<feature type="active site" description="Charge relay system" evidence="8 9">
    <location>
        <position position="589"/>
    </location>
</feature>
<keyword evidence="16" id="KW-1185">Reference proteome</keyword>
<keyword evidence="4 11" id="KW-0732">Signal</keyword>
<organism evidence="15 16">
    <name type="scientific">Ceratopteris richardii</name>
    <name type="common">Triangle waterfern</name>
    <dbReference type="NCBI Taxonomy" id="49495"/>
    <lineage>
        <taxon>Eukaryota</taxon>
        <taxon>Viridiplantae</taxon>
        <taxon>Streptophyta</taxon>
        <taxon>Embryophyta</taxon>
        <taxon>Tracheophyta</taxon>
        <taxon>Polypodiopsida</taxon>
        <taxon>Polypodiidae</taxon>
        <taxon>Polypodiales</taxon>
        <taxon>Pteridineae</taxon>
        <taxon>Pteridaceae</taxon>
        <taxon>Parkerioideae</taxon>
        <taxon>Ceratopteris</taxon>
    </lineage>
</organism>
<evidence type="ECO:0000256" key="8">
    <source>
        <dbReference type="PIRSR" id="PIRSR615500-1"/>
    </source>
</evidence>
<dbReference type="InterPro" id="IPR010259">
    <property type="entry name" value="S8pro/Inhibitor_I9"/>
</dbReference>
<evidence type="ECO:0000256" key="4">
    <source>
        <dbReference type="ARBA" id="ARBA00022729"/>
    </source>
</evidence>
<feature type="domain" description="Inhibitor I9" evidence="13">
    <location>
        <begin position="61"/>
        <end position="126"/>
    </location>
</feature>
<evidence type="ECO:0000259" key="12">
    <source>
        <dbReference type="Pfam" id="PF00082"/>
    </source>
</evidence>
<dbReference type="InterPro" id="IPR045051">
    <property type="entry name" value="SBT"/>
</dbReference>
<dbReference type="InterPro" id="IPR015500">
    <property type="entry name" value="Peptidase_S8_subtilisin-rel"/>
</dbReference>
<evidence type="ECO:0000313" key="15">
    <source>
        <dbReference type="EMBL" id="KAH7443742.1"/>
    </source>
</evidence>
<dbReference type="PANTHER" id="PTHR10795">
    <property type="entry name" value="PROPROTEIN CONVERTASE SUBTILISIN/KEXIN"/>
    <property type="match status" value="1"/>
</dbReference>
<dbReference type="PROSITE" id="PS00138">
    <property type="entry name" value="SUBTILASE_SER"/>
    <property type="match status" value="1"/>
</dbReference>
<evidence type="ECO:0000259" key="14">
    <source>
        <dbReference type="Pfam" id="PF17766"/>
    </source>
</evidence>
<dbReference type="SUPFAM" id="SSF54897">
    <property type="entry name" value="Protease propeptides/inhibitors"/>
    <property type="match status" value="1"/>
</dbReference>
<dbReference type="Gene3D" id="2.60.40.2310">
    <property type="match status" value="1"/>
</dbReference>
<evidence type="ECO:0000256" key="5">
    <source>
        <dbReference type="ARBA" id="ARBA00022801"/>
    </source>
</evidence>
<proteinExistence type="inferred from homology"/>
<comment type="caution">
    <text evidence="15">The sequence shown here is derived from an EMBL/GenBank/DDBJ whole genome shotgun (WGS) entry which is preliminary data.</text>
</comment>
<dbReference type="PROSITE" id="PS00136">
    <property type="entry name" value="SUBTILASE_ASP"/>
    <property type="match status" value="1"/>
</dbReference>
<comment type="subcellular location">
    <subcellularLocation>
        <location evidence="1">Secreted</location>
    </subcellularLocation>
</comment>
<evidence type="ECO:0000313" key="16">
    <source>
        <dbReference type="Proteomes" id="UP000825935"/>
    </source>
</evidence>
<feature type="domain" description="Subtilisin-like protease fibronectin type-III" evidence="14">
    <location>
        <begin position="730"/>
        <end position="824"/>
    </location>
</feature>
<dbReference type="Gene3D" id="3.40.50.200">
    <property type="entry name" value="Peptidase S8/S53 domain"/>
    <property type="match status" value="1"/>
</dbReference>
<dbReference type="Gene3D" id="3.30.70.80">
    <property type="entry name" value="Peptidase S8 propeptide/proteinase inhibitor I9"/>
    <property type="match status" value="1"/>
</dbReference>
<accession>A0A8T2V8N9</accession>
<evidence type="ECO:0000259" key="13">
    <source>
        <dbReference type="Pfam" id="PF05922"/>
    </source>
</evidence>
<feature type="active site" description="Charge relay system" evidence="8 9">
    <location>
        <position position="237"/>
    </location>
</feature>
<feature type="signal peptide" evidence="11">
    <location>
        <begin position="1"/>
        <end position="22"/>
    </location>
</feature>
<dbReference type="PRINTS" id="PR00723">
    <property type="entry name" value="SUBTILISIN"/>
</dbReference>
<dbReference type="InterPro" id="IPR000209">
    <property type="entry name" value="Peptidase_S8/S53_dom"/>
</dbReference>
<sequence length="835" mass="89608">MGCCYRILHLLNFLLLIANSLTAVIATIELSPDVYIAILNGPPVHLVEEFQKDNPIVPRKSAEEYAAYLAESHDSLLARTFREETYQKLYSYTHLLNGFAAILTKEQASTLRDLEEVTVVEQDTGVLTQTTHTPIYLELPHGAWKETGGEQNAGEGIVIGIIDTGIYPHHPSFLDNTQKPYPNVSHYKGYCEVTAEFPEGSCNKKLVGARHFAAAAIATGKFNASIDFASPFDVYGHGTHTASTAAGNHNVAVEVNGLSFGFASGMAPRAHIAVYKALYKGIGGFKADVLAAIEQAVSDNVDILNLSFGISHPSAGIATFFNALEIAMLSAASANVFVAHSVGNGGPEAQTVLSFSPWICSVAASLHDRIYTKFVTLGNHATIQATGLAPGTPGSKRHPLILARDALKRNSTSNYSIEECQNSSFYDEMIVAKKVMICTYSTGFVDGSFTVEKLVRTVEELSGLGVVIISAENLYDEIDFPMAPLSFPAAFILTKRETAAILNYYNGRPNHEPKIRIHGTNTEFTHSAPIVASFSSRGPDSANDHFKIAEVLKPTIMAPGKDIWAAWSPIADRPKDFKDQRFAILSGTSMAAPHIAGIAALMKQKNPQLSPAALQSALATTAFTTDKFGNDLKAQNPSGNVSTKLGPATYFDYGAGAVDATAALDPGLIFDAGKQDFVDFLCTISGAPSIVKATTGIACDNNKFNSQLKKEHQSSSSGSMPSSFIQKPTDLNLPSITIANLTATLMASRKVTSVGKKIETYIVTVNEPKGVSVRVKPMKFTIKPQETKELALELRPLESSGHPSFGHIKLCGNKGHSVVFPVSVVSKVLMEVGCA</sequence>
<dbReference type="InterPro" id="IPR034197">
    <property type="entry name" value="Peptidases_S8_3"/>
</dbReference>
<evidence type="ECO:0000256" key="6">
    <source>
        <dbReference type="ARBA" id="ARBA00022825"/>
    </source>
</evidence>
<dbReference type="Proteomes" id="UP000825935">
    <property type="component" value="Chromosome 2"/>
</dbReference>
<gene>
    <name evidence="15" type="ORF">KP509_02G049100</name>
</gene>
<dbReference type="PROSITE" id="PS51892">
    <property type="entry name" value="SUBTILASE"/>
    <property type="match status" value="1"/>
</dbReference>
<protein>
    <submittedName>
        <fullName evidence="15">Uncharacterized protein</fullName>
    </submittedName>
</protein>
<dbReference type="Pfam" id="PF17766">
    <property type="entry name" value="fn3_6"/>
    <property type="match status" value="1"/>
</dbReference>
<keyword evidence="7" id="KW-0325">Glycoprotein</keyword>
<dbReference type="GO" id="GO:0005576">
    <property type="term" value="C:extracellular region"/>
    <property type="evidence" value="ECO:0007669"/>
    <property type="project" value="UniProtKB-SubCell"/>
</dbReference>
<dbReference type="OrthoDB" id="206201at2759"/>
<dbReference type="EMBL" id="CM035407">
    <property type="protein sequence ID" value="KAH7443742.1"/>
    <property type="molecule type" value="Genomic_DNA"/>
</dbReference>
<dbReference type="InterPro" id="IPR037045">
    <property type="entry name" value="S8pro/Inhibitor_I9_sf"/>
</dbReference>
<feature type="chain" id="PRO_5035856956" evidence="11">
    <location>
        <begin position="23"/>
        <end position="835"/>
    </location>
</feature>
<dbReference type="InterPro" id="IPR041469">
    <property type="entry name" value="Subtilisin-like_FN3"/>
</dbReference>
<dbReference type="Pfam" id="PF05922">
    <property type="entry name" value="Inhibitor_I9"/>
    <property type="match status" value="1"/>
</dbReference>
<keyword evidence="3 9" id="KW-0645">Protease</keyword>